<name>A0A8T1YRM8_ARASU</name>
<keyword evidence="3" id="KW-1185">Reference proteome</keyword>
<dbReference type="EMBL" id="JAEFBJ010000012">
    <property type="protein sequence ID" value="KAG7548642.1"/>
    <property type="molecule type" value="Genomic_DNA"/>
</dbReference>
<comment type="caution">
    <text evidence="2">The sequence shown here is derived from an EMBL/GenBank/DDBJ whole genome shotgun (WGS) entry which is preliminary data.</text>
</comment>
<evidence type="ECO:0000313" key="3">
    <source>
        <dbReference type="Proteomes" id="UP000694251"/>
    </source>
</evidence>
<feature type="compositionally biased region" description="Polar residues" evidence="1">
    <location>
        <begin position="10"/>
        <end position="26"/>
    </location>
</feature>
<feature type="region of interest" description="Disordered" evidence="1">
    <location>
        <begin position="1"/>
        <end position="29"/>
    </location>
</feature>
<sequence length="126" mass="13897">MVGHARGESSNHAGILPTSTNTTSFIPTHPASVTKEPTPLQFHIPAAVLAKIASFVSDDGPDALKNWICAGPDAKIAVFSKETLSRVCFARNPLYVRWSKPESPYFNFYMKCLEKMVTHTLYTLNV</sequence>
<dbReference type="AlphaFoldDB" id="A0A8T1YRM8"/>
<accession>A0A8T1YRM8</accession>
<reference evidence="2 3" key="1">
    <citation type="submission" date="2020-12" db="EMBL/GenBank/DDBJ databases">
        <title>Concerted genomic and epigenomic changes stabilize Arabidopsis allopolyploids.</title>
        <authorList>
            <person name="Chen Z."/>
        </authorList>
    </citation>
    <scope>NUCLEOTIDE SEQUENCE [LARGE SCALE GENOMIC DNA]</scope>
    <source>
        <strain evidence="2">As9502</strain>
        <tissue evidence="2">Leaf</tissue>
    </source>
</reference>
<gene>
    <name evidence="2" type="ORF">ISN44_As12g038140</name>
</gene>
<evidence type="ECO:0000256" key="1">
    <source>
        <dbReference type="SAM" id="MobiDB-lite"/>
    </source>
</evidence>
<dbReference type="Proteomes" id="UP000694251">
    <property type="component" value="Chromosome 12"/>
</dbReference>
<protein>
    <submittedName>
        <fullName evidence="2">Uncharacterized protein</fullName>
    </submittedName>
</protein>
<organism evidence="2 3">
    <name type="scientific">Arabidopsis suecica</name>
    <name type="common">Swedish thale-cress</name>
    <name type="synonym">Cardaminopsis suecica</name>
    <dbReference type="NCBI Taxonomy" id="45249"/>
    <lineage>
        <taxon>Eukaryota</taxon>
        <taxon>Viridiplantae</taxon>
        <taxon>Streptophyta</taxon>
        <taxon>Embryophyta</taxon>
        <taxon>Tracheophyta</taxon>
        <taxon>Spermatophyta</taxon>
        <taxon>Magnoliopsida</taxon>
        <taxon>eudicotyledons</taxon>
        <taxon>Gunneridae</taxon>
        <taxon>Pentapetalae</taxon>
        <taxon>rosids</taxon>
        <taxon>malvids</taxon>
        <taxon>Brassicales</taxon>
        <taxon>Brassicaceae</taxon>
        <taxon>Camelineae</taxon>
        <taxon>Arabidopsis</taxon>
    </lineage>
</organism>
<evidence type="ECO:0000313" key="2">
    <source>
        <dbReference type="EMBL" id="KAG7548642.1"/>
    </source>
</evidence>
<proteinExistence type="predicted"/>